<evidence type="ECO:0000313" key="10">
    <source>
        <dbReference type="Proteomes" id="UP000283509"/>
    </source>
</evidence>
<dbReference type="PANTHER" id="PTHR11829:SF402">
    <property type="entry name" value="FORK HEAD DOMAIN-CONTAINING PROTEIN FD3-RELATED"/>
    <property type="match status" value="1"/>
</dbReference>
<feature type="compositionally biased region" description="Basic and acidic residues" evidence="7">
    <location>
        <begin position="42"/>
        <end position="59"/>
    </location>
</feature>
<dbReference type="EMBL" id="QCYY01001175">
    <property type="protein sequence ID" value="ROT79936.1"/>
    <property type="molecule type" value="Genomic_DNA"/>
</dbReference>
<evidence type="ECO:0000256" key="2">
    <source>
        <dbReference type="ARBA" id="ARBA00023015"/>
    </source>
</evidence>
<evidence type="ECO:0000256" key="5">
    <source>
        <dbReference type="ARBA" id="ARBA00023242"/>
    </source>
</evidence>
<dbReference type="GO" id="GO:0009653">
    <property type="term" value="P:anatomical structure morphogenesis"/>
    <property type="evidence" value="ECO:0007669"/>
    <property type="project" value="TreeGrafter"/>
</dbReference>
<dbReference type="PROSITE" id="PS00658">
    <property type="entry name" value="FORK_HEAD_2"/>
    <property type="match status" value="1"/>
</dbReference>
<feature type="compositionally biased region" description="Low complexity" evidence="7">
    <location>
        <begin position="353"/>
        <end position="362"/>
    </location>
</feature>
<dbReference type="InterPro" id="IPR036390">
    <property type="entry name" value="WH_DNA-bd_sf"/>
</dbReference>
<feature type="compositionally biased region" description="Basic residues" evidence="7">
    <location>
        <begin position="231"/>
        <end position="240"/>
    </location>
</feature>
<reference evidence="9 10" key="1">
    <citation type="submission" date="2018-04" db="EMBL/GenBank/DDBJ databases">
        <authorList>
            <person name="Zhang X."/>
            <person name="Yuan J."/>
            <person name="Li F."/>
            <person name="Xiang J."/>
        </authorList>
    </citation>
    <scope>NUCLEOTIDE SEQUENCE [LARGE SCALE GENOMIC DNA]</scope>
    <source>
        <tissue evidence="9">Muscle</tissue>
    </source>
</reference>
<gene>
    <name evidence="9" type="ORF">C7M84_001353</name>
</gene>
<dbReference type="GO" id="GO:0000981">
    <property type="term" value="F:DNA-binding transcription factor activity, RNA polymerase II-specific"/>
    <property type="evidence" value="ECO:0007669"/>
    <property type="project" value="TreeGrafter"/>
</dbReference>
<dbReference type="Pfam" id="PF00250">
    <property type="entry name" value="Forkhead"/>
    <property type="match status" value="1"/>
</dbReference>
<dbReference type="InterPro" id="IPR050211">
    <property type="entry name" value="FOX_domain-containing"/>
</dbReference>
<keyword evidence="4" id="KW-0804">Transcription</keyword>
<dbReference type="Gene3D" id="1.10.10.10">
    <property type="entry name" value="Winged helix-like DNA-binding domain superfamily/Winged helix DNA-binding domain"/>
    <property type="match status" value="1"/>
</dbReference>
<dbReference type="PROSITE" id="PS50039">
    <property type="entry name" value="FORK_HEAD_3"/>
    <property type="match status" value="1"/>
</dbReference>
<feature type="domain" description="Fork-head" evidence="8">
    <location>
        <begin position="64"/>
        <end position="158"/>
    </location>
</feature>
<dbReference type="AlphaFoldDB" id="A0A3R7N8A0"/>
<dbReference type="GO" id="GO:0030154">
    <property type="term" value="P:cell differentiation"/>
    <property type="evidence" value="ECO:0007669"/>
    <property type="project" value="TreeGrafter"/>
</dbReference>
<feature type="region of interest" description="Disordered" evidence="7">
    <location>
        <begin position="23"/>
        <end position="62"/>
    </location>
</feature>
<keyword evidence="5 6" id="KW-0539">Nucleus</keyword>
<dbReference type="SUPFAM" id="SSF46785">
    <property type="entry name" value="Winged helix' DNA-binding domain"/>
    <property type="match status" value="1"/>
</dbReference>
<keyword evidence="10" id="KW-1185">Reference proteome</keyword>
<dbReference type="FunFam" id="1.10.10.10:FF:000016">
    <property type="entry name" value="Forkhead box protein I1"/>
    <property type="match status" value="1"/>
</dbReference>
<dbReference type="PANTHER" id="PTHR11829">
    <property type="entry name" value="FORKHEAD BOX PROTEIN"/>
    <property type="match status" value="1"/>
</dbReference>
<feature type="compositionally biased region" description="Pro residues" evidence="7">
    <location>
        <begin position="272"/>
        <end position="285"/>
    </location>
</feature>
<feature type="region of interest" description="Disordered" evidence="7">
    <location>
        <begin position="340"/>
        <end position="367"/>
    </location>
</feature>
<evidence type="ECO:0000259" key="8">
    <source>
        <dbReference type="PROSITE" id="PS50039"/>
    </source>
</evidence>
<dbReference type="InterPro" id="IPR001766">
    <property type="entry name" value="Fork_head_dom"/>
</dbReference>
<name>A0A3R7N8A0_PENVA</name>
<keyword evidence="3 6" id="KW-0238">DNA-binding</keyword>
<evidence type="ECO:0000256" key="6">
    <source>
        <dbReference type="PROSITE-ProRule" id="PRU00089"/>
    </source>
</evidence>
<evidence type="ECO:0000256" key="4">
    <source>
        <dbReference type="ARBA" id="ARBA00023163"/>
    </source>
</evidence>
<comment type="subcellular location">
    <subcellularLocation>
        <location evidence="1 6">Nucleus</location>
    </subcellularLocation>
</comment>
<reference evidence="9 10" key="2">
    <citation type="submission" date="2019-01" db="EMBL/GenBank/DDBJ databases">
        <title>The decoding of complex shrimp genome reveals the adaptation for benthos swimmer, frequently molting mechanism and breeding impact on genome.</title>
        <authorList>
            <person name="Sun Y."/>
            <person name="Gao Y."/>
            <person name="Yu Y."/>
        </authorList>
    </citation>
    <scope>NUCLEOTIDE SEQUENCE [LARGE SCALE GENOMIC DNA]</scope>
    <source>
        <tissue evidence="9">Muscle</tissue>
    </source>
</reference>
<dbReference type="PROSITE" id="PS00657">
    <property type="entry name" value="FORK_HEAD_1"/>
    <property type="match status" value="1"/>
</dbReference>
<dbReference type="OrthoDB" id="5402974at2759"/>
<sequence>MPVCETDMSDAVCLSPGAEVAHYSEDEADPCRGAPDSDEDDSRPHQIPEDAADDADKKSGGPVKPPYSYIALITMAILQAPKKRVTLSEICEFIMNRFPYYKAKFPAWQNSIRHNLSLNDCFVKVPREPGNPGKGNYWTLDPGAIDMFDNGSFLRRRKRYKRQHPDFLNDPHMFSLLATGMVDPYHLQQHHHMQQQQQQAAATAALLAPHPAMLHRPMPVAHHPYMPPAHLHPHAHHHPRAAGGLPAAVPRLPRPRRAADRLPRGPSSRPAPSAPVPSRSPPSPARPAQQHPMSARRSPPAPGPVVAPLALKPALAGSPSPPLTRPAARAAFTIDAIMGRDKACTPPPPASASPPASSASPPMCRPQTLPPALPLAAVNPEPFSRLLMAPFLAHNLSRPFPHALPPATSLAPTSISR</sequence>
<dbReference type="InterPro" id="IPR018122">
    <property type="entry name" value="TF_fork_head_CS_1"/>
</dbReference>
<dbReference type="CDD" id="cd20048">
    <property type="entry name" value="FH_FOXD4-like"/>
    <property type="match status" value="1"/>
</dbReference>
<feature type="compositionally biased region" description="Low complexity" evidence="7">
    <location>
        <begin position="241"/>
        <end position="251"/>
    </location>
</feature>
<dbReference type="SMART" id="SM00339">
    <property type="entry name" value="FH"/>
    <property type="match status" value="1"/>
</dbReference>
<accession>A0A3R7N8A0</accession>
<dbReference type="InterPro" id="IPR030456">
    <property type="entry name" value="TF_fork_head_CS_2"/>
</dbReference>
<dbReference type="GO" id="GO:0000978">
    <property type="term" value="F:RNA polymerase II cis-regulatory region sequence-specific DNA binding"/>
    <property type="evidence" value="ECO:0007669"/>
    <property type="project" value="TreeGrafter"/>
</dbReference>
<dbReference type="InterPro" id="IPR036388">
    <property type="entry name" value="WH-like_DNA-bd_sf"/>
</dbReference>
<dbReference type="GO" id="GO:0005634">
    <property type="term" value="C:nucleus"/>
    <property type="evidence" value="ECO:0007669"/>
    <property type="project" value="UniProtKB-SubCell"/>
</dbReference>
<evidence type="ECO:0000313" key="9">
    <source>
        <dbReference type="EMBL" id="ROT79936.1"/>
    </source>
</evidence>
<evidence type="ECO:0000256" key="7">
    <source>
        <dbReference type="SAM" id="MobiDB-lite"/>
    </source>
</evidence>
<keyword evidence="2" id="KW-0805">Transcription regulation</keyword>
<evidence type="ECO:0000256" key="1">
    <source>
        <dbReference type="ARBA" id="ARBA00004123"/>
    </source>
</evidence>
<feature type="region of interest" description="Disordered" evidence="7">
    <location>
        <begin position="217"/>
        <end position="306"/>
    </location>
</feature>
<feature type="DNA-binding region" description="Fork-head" evidence="6">
    <location>
        <begin position="64"/>
        <end position="158"/>
    </location>
</feature>
<protein>
    <submittedName>
        <fullName evidence="9">Putative Forkhead box protein D3</fullName>
    </submittedName>
</protein>
<proteinExistence type="predicted"/>
<organism evidence="9 10">
    <name type="scientific">Penaeus vannamei</name>
    <name type="common">Whiteleg shrimp</name>
    <name type="synonym">Litopenaeus vannamei</name>
    <dbReference type="NCBI Taxonomy" id="6689"/>
    <lineage>
        <taxon>Eukaryota</taxon>
        <taxon>Metazoa</taxon>
        <taxon>Ecdysozoa</taxon>
        <taxon>Arthropoda</taxon>
        <taxon>Crustacea</taxon>
        <taxon>Multicrustacea</taxon>
        <taxon>Malacostraca</taxon>
        <taxon>Eumalacostraca</taxon>
        <taxon>Eucarida</taxon>
        <taxon>Decapoda</taxon>
        <taxon>Dendrobranchiata</taxon>
        <taxon>Penaeoidea</taxon>
        <taxon>Penaeidae</taxon>
        <taxon>Penaeus</taxon>
    </lineage>
</organism>
<dbReference type="PRINTS" id="PR00053">
    <property type="entry name" value="FORKHEAD"/>
</dbReference>
<dbReference type="Proteomes" id="UP000283509">
    <property type="component" value="Unassembled WGS sequence"/>
</dbReference>
<comment type="caution">
    <text evidence="9">The sequence shown here is derived from an EMBL/GenBank/DDBJ whole genome shotgun (WGS) entry which is preliminary data.</text>
</comment>
<dbReference type="STRING" id="6689.A0A3R7N8A0"/>
<evidence type="ECO:0000256" key="3">
    <source>
        <dbReference type="ARBA" id="ARBA00023125"/>
    </source>
</evidence>